<evidence type="ECO:0000313" key="3">
    <source>
        <dbReference type="Proteomes" id="UP000004978"/>
    </source>
</evidence>
<name>F9UK18_9BACT</name>
<feature type="transmembrane region" description="Helical" evidence="1">
    <location>
        <begin position="112"/>
        <end position="130"/>
    </location>
</feature>
<feature type="transmembrane region" description="Helical" evidence="1">
    <location>
        <begin position="237"/>
        <end position="262"/>
    </location>
</feature>
<dbReference type="AlphaFoldDB" id="F9UK18"/>
<accession>F9UK18</accession>
<dbReference type="NCBIfam" id="NF046009">
    <property type="entry name" value="MAGa3780_fam"/>
    <property type="match status" value="1"/>
</dbReference>
<dbReference type="Proteomes" id="UP000004978">
    <property type="component" value="Unassembled WGS sequence"/>
</dbReference>
<comment type="caution">
    <text evidence="2">The sequence shown here is derived from an EMBL/GenBank/DDBJ whole genome shotgun (WGS) entry which is preliminary data.</text>
</comment>
<gene>
    <name evidence="2" type="ORF">MCSF7_01146</name>
</gene>
<keyword evidence="1" id="KW-1133">Transmembrane helix</keyword>
<evidence type="ECO:0000256" key="1">
    <source>
        <dbReference type="SAM" id="Phobius"/>
    </source>
</evidence>
<feature type="transmembrane region" description="Helical" evidence="1">
    <location>
        <begin position="74"/>
        <end position="100"/>
    </location>
</feature>
<sequence>MIKQQIKKSTFQNWNKNRRITLYLGICYILLMFAVTIWSWHIQKNEYLIKLTNLSKEEINFLYSHNLVASPLALFWKVTLTFTWVSNFAMGLSMILFAIYPNDWKTQRAMHLTTSYVTITFLVFWGLIFVPSILKDRIDVEHLISTSIVHFVTPIMGIVAFVLNRKRIKTTKWTILLAMIPLAAYYFFALIVFLIGKDLTTPFNHLKSDSNFDAYIDLSIYPFANFLKPLFYKGGNLGVIVFLDIFVLLTLCSIAIFFAWFWAKVCKIQKDTVTKPWAVN</sequence>
<feature type="transmembrane region" description="Helical" evidence="1">
    <location>
        <begin position="142"/>
        <end position="163"/>
    </location>
</feature>
<dbReference type="EMBL" id="AFXA01000011">
    <property type="protein sequence ID" value="EGV00023.1"/>
    <property type="molecule type" value="Genomic_DNA"/>
</dbReference>
<feature type="transmembrane region" description="Helical" evidence="1">
    <location>
        <begin position="20"/>
        <end position="40"/>
    </location>
</feature>
<dbReference type="RefSeq" id="WP_006608635.1">
    <property type="nucleotide sequence ID" value="NZ_AFXA01000011.1"/>
</dbReference>
<dbReference type="eggNOG" id="ENOG5031YJE">
    <property type="taxonomic scope" value="Bacteria"/>
</dbReference>
<keyword evidence="1" id="KW-0472">Membrane</keyword>
<feature type="transmembrane region" description="Helical" evidence="1">
    <location>
        <begin position="175"/>
        <end position="196"/>
    </location>
</feature>
<proteinExistence type="predicted"/>
<evidence type="ECO:0000313" key="2">
    <source>
        <dbReference type="EMBL" id="EGV00023.1"/>
    </source>
</evidence>
<keyword evidence="3" id="KW-1185">Reference proteome</keyword>
<protein>
    <submittedName>
        <fullName evidence="2">Uncharacterized protein</fullName>
    </submittedName>
</protein>
<reference evidence="2 3" key="1">
    <citation type="journal article" date="2013" name="Genome Announc.">
        <title>Genome Sequence of Mycoplasma columbinum Strain SF7.</title>
        <authorList>
            <person name="Guo Z."/>
            <person name="Xu X."/>
            <person name="Zheng Q."/>
            <person name="Li T."/>
            <person name="Kuang S."/>
            <person name="Zhang Z."/>
            <person name="Chen Y."/>
            <person name="Lu X."/>
            <person name="Zhou R."/>
            <person name="Bi D."/>
            <person name="Jin H."/>
        </authorList>
    </citation>
    <scope>NUCLEOTIDE SEQUENCE [LARGE SCALE GENOMIC DNA]</scope>
    <source>
        <strain evidence="2 3">SF7</strain>
    </source>
</reference>
<keyword evidence="1" id="KW-0812">Transmembrane</keyword>
<organism evidence="2 3">
    <name type="scientific">Mycoplasmopsis columbina SF7</name>
    <dbReference type="NCBI Taxonomy" id="1037410"/>
    <lineage>
        <taxon>Bacteria</taxon>
        <taxon>Bacillati</taxon>
        <taxon>Mycoplasmatota</taxon>
        <taxon>Mycoplasmoidales</taxon>
        <taxon>Metamycoplasmataceae</taxon>
        <taxon>Mycoplasmopsis</taxon>
    </lineage>
</organism>